<organism evidence="7 8">
    <name type="scientific">Marasmiellus scandens</name>
    <dbReference type="NCBI Taxonomy" id="2682957"/>
    <lineage>
        <taxon>Eukaryota</taxon>
        <taxon>Fungi</taxon>
        <taxon>Dikarya</taxon>
        <taxon>Basidiomycota</taxon>
        <taxon>Agaricomycotina</taxon>
        <taxon>Agaricomycetes</taxon>
        <taxon>Agaricomycetidae</taxon>
        <taxon>Agaricales</taxon>
        <taxon>Marasmiineae</taxon>
        <taxon>Omphalotaceae</taxon>
        <taxon>Marasmiellus</taxon>
    </lineage>
</organism>
<keyword evidence="4" id="KW-0378">Hydrolase</keyword>
<dbReference type="SUPFAM" id="SSF52279">
    <property type="entry name" value="Beta-D-glucan exohydrolase, C-terminal domain"/>
    <property type="match status" value="1"/>
</dbReference>
<dbReference type="InterPro" id="IPR002772">
    <property type="entry name" value="Glyco_hydro_3_C"/>
</dbReference>
<evidence type="ECO:0000256" key="4">
    <source>
        <dbReference type="ARBA" id="ARBA00022801"/>
    </source>
</evidence>
<evidence type="ECO:0000313" key="8">
    <source>
        <dbReference type="Proteomes" id="UP001498398"/>
    </source>
</evidence>
<feature type="domain" description="Glycoside hydrolase family 3 C-terminal" evidence="6">
    <location>
        <begin position="28"/>
        <end position="119"/>
    </location>
</feature>
<dbReference type="InterPro" id="IPR050288">
    <property type="entry name" value="Cellulose_deg_GH3"/>
</dbReference>
<dbReference type="InterPro" id="IPR036881">
    <property type="entry name" value="Glyco_hydro_3_C_sf"/>
</dbReference>
<gene>
    <name evidence="7" type="ORF">VKT23_015145</name>
</gene>
<keyword evidence="8" id="KW-1185">Reference proteome</keyword>
<dbReference type="PANTHER" id="PTHR42715">
    <property type="entry name" value="BETA-GLUCOSIDASE"/>
    <property type="match status" value="1"/>
</dbReference>
<name>A0ABR1J398_9AGAR</name>
<dbReference type="Pfam" id="PF01915">
    <property type="entry name" value="Glyco_hydro_3_C"/>
    <property type="match status" value="1"/>
</dbReference>
<evidence type="ECO:0000256" key="5">
    <source>
        <dbReference type="ARBA" id="ARBA00023295"/>
    </source>
</evidence>
<comment type="catalytic activity">
    <reaction evidence="1">
        <text>Hydrolysis of terminal, non-reducing beta-D-glucosyl residues with release of beta-D-glucose.</text>
        <dbReference type="EC" id="3.2.1.21"/>
    </reaction>
</comment>
<dbReference type="Proteomes" id="UP001498398">
    <property type="component" value="Unassembled WGS sequence"/>
</dbReference>
<dbReference type="Gene3D" id="3.40.50.1700">
    <property type="entry name" value="Glycoside hydrolase family 3 C-terminal domain"/>
    <property type="match status" value="1"/>
</dbReference>
<keyword evidence="5" id="KW-0326">Glycosidase</keyword>
<protein>
    <recommendedName>
        <fullName evidence="3">beta-glucosidase</fullName>
        <ecNumber evidence="3">3.2.1.21</ecNumber>
    </recommendedName>
</protein>
<evidence type="ECO:0000313" key="7">
    <source>
        <dbReference type="EMBL" id="KAK7444828.1"/>
    </source>
</evidence>
<proteinExistence type="inferred from homology"/>
<sequence>MHGAGNYSSDNLNGTMSMVVMLTRLTLLPLLTLKKRAIETGAEISAITLDSGVNSAVQSLLRTADVTIVFLHTWATEGFDRDIELDPHMDDLVAAAVGSSSNVVVVMHILGVVDVEKWNE</sequence>
<reference evidence="7 8" key="1">
    <citation type="submission" date="2024-01" db="EMBL/GenBank/DDBJ databases">
        <title>A draft genome for the cacao thread blight pathogen Marasmiellus scandens.</title>
        <authorList>
            <person name="Baruah I.K."/>
            <person name="Leung J."/>
            <person name="Bukari Y."/>
            <person name="Amoako-Attah I."/>
            <person name="Meinhardt L.W."/>
            <person name="Bailey B.A."/>
            <person name="Cohen S.P."/>
        </authorList>
    </citation>
    <scope>NUCLEOTIDE SEQUENCE [LARGE SCALE GENOMIC DNA]</scope>
    <source>
        <strain evidence="7 8">GH-19</strain>
    </source>
</reference>
<evidence type="ECO:0000256" key="2">
    <source>
        <dbReference type="ARBA" id="ARBA00005336"/>
    </source>
</evidence>
<dbReference type="EMBL" id="JBANRG010000049">
    <property type="protein sequence ID" value="KAK7444828.1"/>
    <property type="molecule type" value="Genomic_DNA"/>
</dbReference>
<evidence type="ECO:0000256" key="1">
    <source>
        <dbReference type="ARBA" id="ARBA00000448"/>
    </source>
</evidence>
<comment type="similarity">
    <text evidence="2">Belongs to the glycosyl hydrolase 3 family.</text>
</comment>
<evidence type="ECO:0000259" key="6">
    <source>
        <dbReference type="Pfam" id="PF01915"/>
    </source>
</evidence>
<comment type="caution">
    <text evidence="7">The sequence shown here is derived from an EMBL/GenBank/DDBJ whole genome shotgun (WGS) entry which is preliminary data.</text>
</comment>
<dbReference type="EC" id="3.2.1.21" evidence="3"/>
<evidence type="ECO:0000256" key="3">
    <source>
        <dbReference type="ARBA" id="ARBA00012744"/>
    </source>
</evidence>
<accession>A0ABR1J398</accession>
<dbReference type="PANTHER" id="PTHR42715:SF10">
    <property type="entry name" value="BETA-GLUCOSIDASE"/>
    <property type="match status" value="1"/>
</dbReference>